<evidence type="ECO:0000259" key="2">
    <source>
        <dbReference type="Pfam" id="PF07693"/>
    </source>
</evidence>
<dbReference type="Proteomes" id="UP000232230">
    <property type="component" value="Chromosome"/>
</dbReference>
<accession>A0A2K8NZT8</accession>
<protein>
    <recommendedName>
        <fullName evidence="2">KAP NTPase domain-containing protein</fullName>
    </recommendedName>
</protein>
<dbReference type="SUPFAM" id="SSF52540">
    <property type="entry name" value="P-loop containing nucleoside triphosphate hydrolases"/>
    <property type="match status" value="1"/>
</dbReference>
<name>A0A2K8NZT8_9MOLU</name>
<dbReference type="InterPro" id="IPR011646">
    <property type="entry name" value="KAP_P-loop"/>
</dbReference>
<dbReference type="Gene3D" id="3.40.50.300">
    <property type="entry name" value="P-loop containing nucleotide triphosphate hydrolases"/>
    <property type="match status" value="1"/>
</dbReference>
<dbReference type="KEGG" id="esx:ESOMN_v1c03460"/>
<sequence>MQSKYKEGNSVKLVAKVDDVNLLELSKEFLQNIELNFKKFNEKYINSKKENEQYLNHKKYIFTPEDLIKKSPLTIINAPWGSGKTFFIESFTKAFIDKQIKSDIFDSIIIIDAWKFSSSNSVPTEFATEISKKLVQLHNVPEKNKDGVVSKLFKSITPSQVSFNLSANLGFVSAGLQATKKLNEKDKKKESEINKEFKNFQKNAIKTIIFIDNLERLGSYSWDLLKSIIKLQEFPNFLILLPLNLEKMKNNIKDENKNSEYPIQKYIDFNFYNFNQDYYNFLKNGFKNNKNEDLIMDINKILDNDIDGEKLSIREVKSSFEKYGIFETEEEYEILKKIKEFIWDSSDVFKSIIINDINDFKLFHKEINEIISNFFKNEVKTSDWSNSIFNINLSEMDNFVNKIFQEKSGQKFYYNFNNDYISEIQNINSYLKKIKSLLTSKLTSLNLNLNECKNLFLKIDDKLNTAKEKQKKLENDVHEYNSMKADVDFNWESEMFTMKEKNLKNQNDLVGITTKQFINAKIECDHLNEEIDYINSKLKKINSFKTKIYIEELNKIKEKENKKFNYIKNFLNKNYDDLTGWIEDRNDISFTLNEKIKNFFKN</sequence>
<keyword evidence="1" id="KW-0175">Coiled coil</keyword>
<gene>
    <name evidence="3" type="ORF">ESOMN_v1c03460</name>
</gene>
<reference evidence="3 4" key="1">
    <citation type="submission" date="2017-11" db="EMBL/GenBank/DDBJ databases">
        <title>Genome sequence of Entomoplasma somnilux PYAN-1 (ATCC 49194).</title>
        <authorList>
            <person name="Lo W.-S."/>
            <person name="Gasparich G.E."/>
            <person name="Kuo C.-H."/>
        </authorList>
    </citation>
    <scope>NUCLEOTIDE SEQUENCE [LARGE SCALE GENOMIC DNA]</scope>
    <source>
        <strain evidence="3 4">PYAN-1</strain>
    </source>
</reference>
<organism evidence="3 4">
    <name type="scientific">Williamsoniiplasma somnilux</name>
    <dbReference type="NCBI Taxonomy" id="215578"/>
    <lineage>
        <taxon>Bacteria</taxon>
        <taxon>Bacillati</taxon>
        <taxon>Mycoplasmatota</taxon>
        <taxon>Mollicutes</taxon>
        <taxon>Entomoplasmatales</taxon>
        <taxon>Williamsoniiplasma</taxon>
    </lineage>
</organism>
<dbReference type="InterPro" id="IPR027417">
    <property type="entry name" value="P-loop_NTPase"/>
</dbReference>
<dbReference type="EMBL" id="CP024965">
    <property type="protein sequence ID" value="ATZ18728.1"/>
    <property type="molecule type" value="Genomic_DNA"/>
</dbReference>
<feature type="domain" description="KAP NTPase" evidence="2">
    <location>
        <begin position="75"/>
        <end position="268"/>
    </location>
</feature>
<dbReference type="RefSeq" id="WP_024863251.1">
    <property type="nucleotide sequence ID" value="NZ_CP024965.1"/>
</dbReference>
<evidence type="ECO:0000256" key="1">
    <source>
        <dbReference type="SAM" id="Coils"/>
    </source>
</evidence>
<dbReference type="Pfam" id="PF07693">
    <property type="entry name" value="KAP_NTPase"/>
    <property type="match status" value="1"/>
</dbReference>
<evidence type="ECO:0000313" key="4">
    <source>
        <dbReference type="Proteomes" id="UP000232230"/>
    </source>
</evidence>
<dbReference type="AlphaFoldDB" id="A0A2K8NZT8"/>
<evidence type="ECO:0000313" key="3">
    <source>
        <dbReference type="EMBL" id="ATZ18728.1"/>
    </source>
</evidence>
<keyword evidence="4" id="KW-1185">Reference proteome</keyword>
<feature type="coiled-coil region" evidence="1">
    <location>
        <begin position="456"/>
        <end position="483"/>
    </location>
</feature>
<proteinExistence type="predicted"/>